<dbReference type="GO" id="GO:0050515">
    <property type="term" value="F:4-(cytidine 5'-diphospho)-2-C-methyl-D-erythritol kinase activity"/>
    <property type="evidence" value="ECO:0007669"/>
    <property type="project" value="UniProtKB-EC"/>
</dbReference>
<dbReference type="InterPro" id="IPR036554">
    <property type="entry name" value="GHMP_kinase_C_sf"/>
</dbReference>
<dbReference type="InterPro" id="IPR014721">
    <property type="entry name" value="Ribsml_uS5_D2-typ_fold_subgr"/>
</dbReference>
<dbReference type="SUPFAM" id="SSF54211">
    <property type="entry name" value="Ribosomal protein S5 domain 2-like"/>
    <property type="match status" value="1"/>
</dbReference>
<evidence type="ECO:0000256" key="6">
    <source>
        <dbReference type="ARBA" id="ARBA00022840"/>
    </source>
</evidence>
<dbReference type="NCBIfam" id="TIGR00154">
    <property type="entry name" value="ispE"/>
    <property type="match status" value="1"/>
</dbReference>
<dbReference type="EC" id="2.7.1.148" evidence="2"/>
<accession>A0A6J7DLW8</accession>
<dbReference type="Pfam" id="PF00288">
    <property type="entry name" value="GHMP_kinases_N"/>
    <property type="match status" value="1"/>
</dbReference>
<dbReference type="InterPro" id="IPR004424">
    <property type="entry name" value="IspE"/>
</dbReference>
<dbReference type="InterPro" id="IPR020568">
    <property type="entry name" value="Ribosomal_Su5_D2-typ_SF"/>
</dbReference>
<evidence type="ECO:0000256" key="7">
    <source>
        <dbReference type="ARBA" id="ARBA00032554"/>
    </source>
</evidence>
<dbReference type="InterPro" id="IPR013750">
    <property type="entry name" value="GHMP_kinase_C_dom"/>
</dbReference>
<proteinExistence type="inferred from homology"/>
<reference evidence="10" key="1">
    <citation type="submission" date="2020-05" db="EMBL/GenBank/DDBJ databases">
        <authorList>
            <person name="Chiriac C."/>
            <person name="Salcher M."/>
            <person name="Ghai R."/>
            <person name="Kavagutti S V."/>
        </authorList>
    </citation>
    <scope>NUCLEOTIDE SEQUENCE</scope>
</reference>
<name>A0A6J7DLW8_9ZZZZ</name>
<evidence type="ECO:0000313" key="10">
    <source>
        <dbReference type="EMBL" id="CAB4871577.1"/>
    </source>
</evidence>
<evidence type="ECO:0000256" key="5">
    <source>
        <dbReference type="ARBA" id="ARBA00022777"/>
    </source>
</evidence>
<feature type="domain" description="GHMP kinase N-terminal" evidence="8">
    <location>
        <begin position="73"/>
        <end position="151"/>
    </location>
</feature>
<dbReference type="Pfam" id="PF08544">
    <property type="entry name" value="GHMP_kinases_C"/>
    <property type="match status" value="1"/>
</dbReference>
<evidence type="ECO:0000259" key="8">
    <source>
        <dbReference type="Pfam" id="PF00288"/>
    </source>
</evidence>
<dbReference type="EMBL" id="CAFBLH010000031">
    <property type="protein sequence ID" value="CAB4871577.1"/>
    <property type="molecule type" value="Genomic_DNA"/>
</dbReference>
<organism evidence="10">
    <name type="scientific">freshwater metagenome</name>
    <dbReference type="NCBI Taxonomy" id="449393"/>
    <lineage>
        <taxon>unclassified sequences</taxon>
        <taxon>metagenomes</taxon>
        <taxon>ecological metagenomes</taxon>
    </lineage>
</organism>
<dbReference type="NCBIfam" id="NF002870">
    <property type="entry name" value="PRK03188.1"/>
    <property type="match status" value="1"/>
</dbReference>
<evidence type="ECO:0000256" key="2">
    <source>
        <dbReference type="ARBA" id="ARBA00012052"/>
    </source>
</evidence>
<evidence type="ECO:0000259" key="9">
    <source>
        <dbReference type="Pfam" id="PF08544"/>
    </source>
</evidence>
<dbReference type="SUPFAM" id="SSF55060">
    <property type="entry name" value="GHMP Kinase, C-terminal domain"/>
    <property type="match status" value="1"/>
</dbReference>
<dbReference type="InterPro" id="IPR006204">
    <property type="entry name" value="GHMP_kinase_N_dom"/>
</dbReference>
<dbReference type="GO" id="GO:0005524">
    <property type="term" value="F:ATP binding"/>
    <property type="evidence" value="ECO:0007669"/>
    <property type="project" value="UniProtKB-KW"/>
</dbReference>
<dbReference type="AlphaFoldDB" id="A0A6J7DLW8"/>
<keyword evidence="3" id="KW-0808">Transferase</keyword>
<dbReference type="PANTHER" id="PTHR43527">
    <property type="entry name" value="4-DIPHOSPHOCYTIDYL-2-C-METHYL-D-ERYTHRITOL KINASE, CHLOROPLASTIC"/>
    <property type="match status" value="1"/>
</dbReference>
<feature type="domain" description="GHMP kinase C-terminal" evidence="9">
    <location>
        <begin position="210"/>
        <end position="283"/>
    </location>
</feature>
<dbReference type="Gene3D" id="3.30.70.890">
    <property type="entry name" value="GHMP kinase, C-terminal domain"/>
    <property type="match status" value="1"/>
</dbReference>
<keyword evidence="6" id="KW-0067">ATP-binding</keyword>
<evidence type="ECO:0000256" key="4">
    <source>
        <dbReference type="ARBA" id="ARBA00022741"/>
    </source>
</evidence>
<comment type="similarity">
    <text evidence="1">Belongs to the GHMP kinase family. IspE subfamily.</text>
</comment>
<gene>
    <name evidence="10" type="ORF">UFOPK3342_01009</name>
</gene>
<evidence type="ECO:0000256" key="1">
    <source>
        <dbReference type="ARBA" id="ARBA00009684"/>
    </source>
</evidence>
<sequence>MPVKKVTVRVPAKINLQLSVGPRESDGYHNLVTVFQAISIFDEVTVEFTPANSGVSISITGDQTHGVPADANNLAIKAVELMAKEYDLEVDAHIEIKKAIPVAGGMAGGSADAAATIVAIDYLYSLGMSREEMTEIASQLGSDVPFMLSGGTAIGTGHGEQLTAALSRGTYHWVLALSTVGLSTPAVYTECDRLRSGSEIAEPQTNEQLMQALLAADPKAVGANLVNDLQAAACSLRPALRLVLDVGQEYGALGALVSGSGPTVAFLVSDEEAGLDLAVALTASGVVGSVARAYGPVHGAKILN</sequence>
<protein>
    <recommendedName>
        <fullName evidence="2">4-(cytidine 5'-diphospho)-2-C-methyl-D-erythritol kinase</fullName>
        <ecNumber evidence="2">2.7.1.148</ecNumber>
    </recommendedName>
    <alternativeName>
        <fullName evidence="7">4-(cytidine-5'-diphospho)-2-C-methyl-D-erythritol kinase</fullName>
    </alternativeName>
</protein>
<dbReference type="GO" id="GO:0016114">
    <property type="term" value="P:terpenoid biosynthetic process"/>
    <property type="evidence" value="ECO:0007669"/>
    <property type="project" value="InterPro"/>
</dbReference>
<dbReference type="Gene3D" id="3.30.230.10">
    <property type="match status" value="1"/>
</dbReference>
<dbReference type="PANTHER" id="PTHR43527:SF2">
    <property type="entry name" value="4-DIPHOSPHOCYTIDYL-2-C-METHYL-D-ERYTHRITOL KINASE, CHLOROPLASTIC"/>
    <property type="match status" value="1"/>
</dbReference>
<evidence type="ECO:0000256" key="3">
    <source>
        <dbReference type="ARBA" id="ARBA00022679"/>
    </source>
</evidence>
<dbReference type="PIRSF" id="PIRSF010376">
    <property type="entry name" value="IspE"/>
    <property type="match status" value="1"/>
</dbReference>
<keyword evidence="4" id="KW-0547">Nucleotide-binding</keyword>
<dbReference type="HAMAP" id="MF_00061">
    <property type="entry name" value="IspE"/>
    <property type="match status" value="1"/>
</dbReference>
<keyword evidence="5" id="KW-0418">Kinase</keyword>